<keyword evidence="3 8" id="KW-0812">Transmembrane</keyword>
<feature type="region of interest" description="Disordered" evidence="7">
    <location>
        <begin position="117"/>
        <end position="222"/>
    </location>
</feature>
<dbReference type="CTD" id="100004736"/>
<gene>
    <name evidence="11" type="primary">acbd5b</name>
</gene>
<evidence type="ECO:0000313" key="11">
    <source>
        <dbReference type="RefSeq" id="XP_047012667.1"/>
    </source>
</evidence>
<keyword evidence="10" id="KW-1185">Reference proteome</keyword>
<dbReference type="SUPFAM" id="SSF47027">
    <property type="entry name" value="Acyl-CoA binding protein"/>
    <property type="match status" value="1"/>
</dbReference>
<feature type="compositionally biased region" description="Acidic residues" evidence="7">
    <location>
        <begin position="195"/>
        <end position="204"/>
    </location>
</feature>
<evidence type="ECO:0000256" key="6">
    <source>
        <dbReference type="ARBA" id="ARBA00023121"/>
    </source>
</evidence>
<keyword evidence="6" id="KW-0446">Lipid-binding</keyword>
<feature type="compositionally biased region" description="Basic and acidic residues" evidence="7">
    <location>
        <begin position="208"/>
        <end position="222"/>
    </location>
</feature>
<dbReference type="RefSeq" id="XP_047012667.1">
    <property type="nucleotide sequence ID" value="XM_047156711.2"/>
</dbReference>
<feature type="compositionally biased region" description="Acidic residues" evidence="7">
    <location>
        <begin position="146"/>
        <end position="160"/>
    </location>
</feature>
<dbReference type="InterPro" id="IPR014352">
    <property type="entry name" value="FERM/acyl-CoA-bd_prot_sf"/>
</dbReference>
<dbReference type="GO" id="GO:0005777">
    <property type="term" value="C:peroxisome"/>
    <property type="evidence" value="ECO:0007669"/>
    <property type="project" value="TreeGrafter"/>
</dbReference>
<dbReference type="GeneID" id="108267644"/>
<dbReference type="PANTHER" id="PTHR23310:SF6">
    <property type="entry name" value="ACYL-COA-BINDING DOMAIN-CONTAINING PROTEIN 5"/>
    <property type="match status" value="1"/>
</dbReference>
<keyword evidence="4 8" id="KW-1133">Transmembrane helix</keyword>
<dbReference type="GO" id="GO:0000062">
    <property type="term" value="F:fatty-acyl-CoA binding"/>
    <property type="evidence" value="ECO:0007669"/>
    <property type="project" value="InterPro"/>
</dbReference>
<evidence type="ECO:0000313" key="10">
    <source>
        <dbReference type="Proteomes" id="UP000221080"/>
    </source>
</evidence>
<name>A0A979EY20_ICTPU</name>
<dbReference type="GO" id="GO:0016020">
    <property type="term" value="C:membrane"/>
    <property type="evidence" value="ECO:0007669"/>
    <property type="project" value="UniProtKB-SubCell"/>
</dbReference>
<dbReference type="OrthoDB" id="71307at2759"/>
<evidence type="ECO:0000256" key="3">
    <source>
        <dbReference type="ARBA" id="ARBA00022692"/>
    </source>
</evidence>
<feature type="transmembrane region" description="Helical" evidence="8">
    <location>
        <begin position="423"/>
        <end position="443"/>
    </location>
</feature>
<evidence type="ECO:0000256" key="1">
    <source>
        <dbReference type="ARBA" id="ARBA00004167"/>
    </source>
</evidence>
<dbReference type="Pfam" id="PF00887">
    <property type="entry name" value="ACBP"/>
    <property type="match status" value="1"/>
</dbReference>
<keyword evidence="5" id="KW-0175">Coiled coil</keyword>
<reference evidence="10" key="1">
    <citation type="journal article" date="2016" name="Nat. Commun.">
        <title>The channel catfish genome sequence provides insights into the evolution of scale formation in teleosts.</title>
        <authorList>
            <person name="Liu Z."/>
            <person name="Liu S."/>
            <person name="Yao J."/>
            <person name="Bao L."/>
            <person name="Zhang J."/>
            <person name="Li Y."/>
            <person name="Jiang C."/>
            <person name="Sun L."/>
            <person name="Wang R."/>
            <person name="Zhang Y."/>
            <person name="Zhou T."/>
            <person name="Zeng Q."/>
            <person name="Fu Q."/>
            <person name="Gao S."/>
            <person name="Li N."/>
            <person name="Koren S."/>
            <person name="Jiang Y."/>
            <person name="Zimin A."/>
            <person name="Xu P."/>
            <person name="Phillippy A.M."/>
            <person name="Geng X."/>
            <person name="Song L."/>
            <person name="Sun F."/>
            <person name="Li C."/>
            <person name="Wang X."/>
            <person name="Chen A."/>
            <person name="Jin Y."/>
            <person name="Yuan Z."/>
            <person name="Yang Y."/>
            <person name="Tan S."/>
            <person name="Peatman E."/>
            <person name="Lu J."/>
            <person name="Qin Z."/>
            <person name="Dunham R."/>
            <person name="Li Z."/>
            <person name="Sonstegard T."/>
            <person name="Feng J."/>
            <person name="Danzmann R.G."/>
            <person name="Schroeder S."/>
            <person name="Scheffler B."/>
            <person name="Duke M.V."/>
            <person name="Ballard L."/>
            <person name="Kucuktas H."/>
            <person name="Kaltenboeck L."/>
            <person name="Liu H."/>
            <person name="Armbruster J."/>
            <person name="Xie Y."/>
            <person name="Kirby M.L."/>
            <person name="Tian Y."/>
            <person name="Flanagan M.E."/>
            <person name="Mu W."/>
            <person name="Waldbieser G.C."/>
        </authorList>
    </citation>
    <scope>NUCLEOTIDE SEQUENCE [LARGE SCALE GENOMIC DNA]</scope>
    <source>
        <strain evidence="10">SDA103</strain>
    </source>
</reference>
<organism evidence="10 11">
    <name type="scientific">Ictalurus punctatus</name>
    <name type="common">Channel catfish</name>
    <name type="synonym">Silurus punctatus</name>
    <dbReference type="NCBI Taxonomy" id="7998"/>
    <lineage>
        <taxon>Eukaryota</taxon>
        <taxon>Metazoa</taxon>
        <taxon>Chordata</taxon>
        <taxon>Craniata</taxon>
        <taxon>Vertebrata</taxon>
        <taxon>Euteleostomi</taxon>
        <taxon>Actinopterygii</taxon>
        <taxon>Neopterygii</taxon>
        <taxon>Teleostei</taxon>
        <taxon>Ostariophysi</taxon>
        <taxon>Siluriformes</taxon>
        <taxon>Ictaluridae</taxon>
        <taxon>Ictalurus</taxon>
    </lineage>
</organism>
<proteinExistence type="predicted"/>
<dbReference type="PROSITE" id="PS51228">
    <property type="entry name" value="ACB_2"/>
    <property type="match status" value="1"/>
</dbReference>
<comment type="subcellular location">
    <subcellularLocation>
        <location evidence="1">Membrane</location>
        <topology evidence="1">Single-pass membrane protein</topology>
    </subcellularLocation>
</comment>
<dbReference type="PANTHER" id="PTHR23310">
    <property type="entry name" value="ACYL-COA-BINDING PROTEIN, ACBP"/>
    <property type="match status" value="1"/>
</dbReference>
<evidence type="ECO:0000256" key="8">
    <source>
        <dbReference type="SAM" id="Phobius"/>
    </source>
</evidence>
<keyword evidence="8" id="KW-0472">Membrane</keyword>
<dbReference type="Proteomes" id="UP000221080">
    <property type="component" value="Chromosome 7"/>
</dbReference>
<evidence type="ECO:0000256" key="4">
    <source>
        <dbReference type="ARBA" id="ARBA00022989"/>
    </source>
</evidence>
<dbReference type="Gene3D" id="1.20.80.10">
    <property type="match status" value="1"/>
</dbReference>
<feature type="compositionally biased region" description="Polar residues" evidence="7">
    <location>
        <begin position="125"/>
        <end position="136"/>
    </location>
</feature>
<evidence type="ECO:0000259" key="9">
    <source>
        <dbReference type="PROSITE" id="PS51228"/>
    </source>
</evidence>
<feature type="region of interest" description="Disordered" evidence="7">
    <location>
        <begin position="238"/>
        <end position="298"/>
    </location>
</feature>
<dbReference type="AlphaFoldDB" id="A0A979EY20"/>
<keyword evidence="2" id="KW-0813">Transport</keyword>
<feature type="domain" description="ACB" evidence="9">
    <location>
        <begin position="8"/>
        <end position="97"/>
    </location>
</feature>
<reference evidence="11" key="2">
    <citation type="submission" date="2025-08" db="UniProtKB">
        <authorList>
            <consortium name="RefSeq"/>
        </authorList>
    </citation>
    <scope>IDENTIFICATION</scope>
    <source>
        <tissue evidence="11">Blood</tissue>
    </source>
</reference>
<evidence type="ECO:0000256" key="2">
    <source>
        <dbReference type="ARBA" id="ARBA00022448"/>
    </source>
</evidence>
<sequence length="451" mass="49294">MENDKSIHQRRFEAAVKVMRTFPADGAFVPSDDMLIRFYTYHKQATVGACNTTGPCGRDALSKAKWEAWKVLGNMSKEEAMKAYIEEILLILEMIPVTEEVSELLDVLEPFYEVVEDEDEDNDMTSKPVTSVFSGSSDKRRGSSVEDVDDDMEEDGDAEDVTGLRVANRAERGGSPGCNGSVSSLTKSTHSSLNTDDEEEELECSCETSRETSHKMSRKTNRETPDCFLQLLTDDCLTDGSDVSEPEQTSEVYDDSVRAKEGSGGLRAAAAQAKKPEGRGGNTEDEGVSQDGKPQGAALPPLCTAAHGPVQSVILSAGGGRGERFTLISGCKLGGESVAPSSNIMALLNNGRDIERVVIDPVNTQIVVALSRLQDDMRSVLARLNTLEARAVFQVERIALRSEPHLVLVNKLLPMCPSVISQISVAFLLVWPFVAHFLAQLYLKRKRKMKL</sequence>
<dbReference type="InterPro" id="IPR000582">
    <property type="entry name" value="Acyl-CoA-binding_protein"/>
</dbReference>
<evidence type="ECO:0000256" key="7">
    <source>
        <dbReference type="SAM" id="MobiDB-lite"/>
    </source>
</evidence>
<dbReference type="GO" id="GO:0006631">
    <property type="term" value="P:fatty acid metabolic process"/>
    <property type="evidence" value="ECO:0007669"/>
    <property type="project" value="TreeGrafter"/>
</dbReference>
<protein>
    <submittedName>
        <fullName evidence="11">Acyl-CoA-binding domain-containing protein 5-B isoform X1</fullName>
    </submittedName>
</protein>
<accession>A0A979EY20</accession>
<feature type="compositionally biased region" description="Low complexity" evidence="7">
    <location>
        <begin position="181"/>
        <end position="194"/>
    </location>
</feature>
<dbReference type="InterPro" id="IPR035984">
    <property type="entry name" value="Acyl-CoA-binding_sf"/>
</dbReference>
<evidence type="ECO:0000256" key="5">
    <source>
        <dbReference type="ARBA" id="ARBA00023054"/>
    </source>
</evidence>
<dbReference type="PRINTS" id="PR00689">
    <property type="entry name" value="ACOABINDINGP"/>
</dbReference>